<name>A0A0L6UB81_9BASI</name>
<sequence length="219" mass="24211">MCHRPNPNLSLPPLSNPAILPPHTANPWVLCEANHFPPSSSSSGQPSNTMDTLNAHLDKLMRIMGKEHAQRLATEETLQKTQARLDTMAGQQNSAPTQPNPAPAPASNPMRLWARLAFMLSLNPRDSPPMPEKCCVLFMRDYAATWSQLYRQNPASLITTAGTLPRYLLNLCQTGTVSAYMQDFNQHARTVGWADTPLMSLCQHGLKENIQLAVVMSNI</sequence>
<evidence type="ECO:0000313" key="3">
    <source>
        <dbReference type="Proteomes" id="UP000037035"/>
    </source>
</evidence>
<dbReference type="AlphaFoldDB" id="A0A0L6UB81"/>
<evidence type="ECO:0000256" key="1">
    <source>
        <dbReference type="SAM" id="MobiDB-lite"/>
    </source>
</evidence>
<proteinExistence type="predicted"/>
<evidence type="ECO:0000313" key="2">
    <source>
        <dbReference type="EMBL" id="KNZ45502.1"/>
    </source>
</evidence>
<feature type="region of interest" description="Disordered" evidence="1">
    <location>
        <begin position="87"/>
        <end position="106"/>
    </location>
</feature>
<comment type="caution">
    <text evidence="2">The sequence shown here is derived from an EMBL/GenBank/DDBJ whole genome shotgun (WGS) entry which is preliminary data.</text>
</comment>
<gene>
    <name evidence="2" type="ORF">VP01_8055g1</name>
</gene>
<dbReference type="EMBL" id="LAVV01013556">
    <property type="protein sequence ID" value="KNZ45502.1"/>
    <property type="molecule type" value="Genomic_DNA"/>
</dbReference>
<protein>
    <recommendedName>
        <fullName evidence="4">Retrotransposon gag domain-containing protein</fullName>
    </recommendedName>
</protein>
<organism evidence="2 3">
    <name type="scientific">Puccinia sorghi</name>
    <dbReference type="NCBI Taxonomy" id="27349"/>
    <lineage>
        <taxon>Eukaryota</taxon>
        <taxon>Fungi</taxon>
        <taxon>Dikarya</taxon>
        <taxon>Basidiomycota</taxon>
        <taxon>Pucciniomycotina</taxon>
        <taxon>Pucciniomycetes</taxon>
        <taxon>Pucciniales</taxon>
        <taxon>Pucciniaceae</taxon>
        <taxon>Puccinia</taxon>
    </lineage>
</organism>
<evidence type="ECO:0008006" key="4">
    <source>
        <dbReference type="Google" id="ProtNLM"/>
    </source>
</evidence>
<reference evidence="2 3" key="1">
    <citation type="submission" date="2015-08" db="EMBL/GenBank/DDBJ databases">
        <title>Next Generation Sequencing and Analysis of the Genome of Puccinia sorghi L Schw, the Causal Agent of Maize Common Rust.</title>
        <authorList>
            <person name="Rochi L."/>
            <person name="Burguener G."/>
            <person name="Darino M."/>
            <person name="Turjanski A."/>
            <person name="Kreff E."/>
            <person name="Dieguez M.J."/>
            <person name="Sacco F."/>
        </authorList>
    </citation>
    <scope>NUCLEOTIDE SEQUENCE [LARGE SCALE GENOMIC DNA]</scope>
    <source>
        <strain evidence="2 3">RO10H11247</strain>
    </source>
</reference>
<keyword evidence="3" id="KW-1185">Reference proteome</keyword>
<dbReference type="Proteomes" id="UP000037035">
    <property type="component" value="Unassembled WGS sequence"/>
</dbReference>
<accession>A0A0L6UB81</accession>
<feature type="non-terminal residue" evidence="2">
    <location>
        <position position="219"/>
    </location>
</feature>
<dbReference type="VEuPathDB" id="FungiDB:VP01_8055g1"/>
<dbReference type="OrthoDB" id="5552562at2759"/>